<feature type="binding site" evidence="4">
    <location>
        <position position="192"/>
    </location>
    <ligand>
        <name>GTP</name>
        <dbReference type="ChEBI" id="CHEBI:37565"/>
    </ligand>
</feature>
<reference evidence="10 11" key="1">
    <citation type="submission" date="2017-02" db="EMBL/GenBank/DDBJ databases">
        <authorList>
            <person name="Peterson S.W."/>
        </authorList>
    </citation>
    <scope>NUCLEOTIDE SEQUENCE [LARGE SCALE GENOMIC DNA]</scope>
    <source>
        <strain evidence="10 11">ATCC 700135</strain>
    </source>
</reference>
<keyword evidence="3 4" id="KW-0342">GTP-binding</keyword>
<dbReference type="InterPro" id="IPR020805">
    <property type="entry name" value="Cell_div_FtsZ_CS"/>
</dbReference>
<feature type="domain" description="Tubulin/FtsZ 2-layer sandwich" evidence="9">
    <location>
        <begin position="212"/>
        <end position="331"/>
    </location>
</feature>
<proteinExistence type="inferred from homology"/>
<organism evidence="10 11">
    <name type="scientific">Porphyromonas cangingivalis</name>
    <dbReference type="NCBI Taxonomy" id="36874"/>
    <lineage>
        <taxon>Bacteria</taxon>
        <taxon>Pseudomonadati</taxon>
        <taxon>Bacteroidota</taxon>
        <taxon>Bacteroidia</taxon>
        <taxon>Bacteroidales</taxon>
        <taxon>Porphyromonadaceae</taxon>
        <taxon>Porphyromonas</taxon>
    </lineage>
</organism>
<dbReference type="NCBIfam" id="TIGR00065">
    <property type="entry name" value="ftsZ"/>
    <property type="match status" value="1"/>
</dbReference>
<dbReference type="Gene3D" id="3.40.50.1440">
    <property type="entry name" value="Tubulin/FtsZ, GTPase domain"/>
    <property type="match status" value="1"/>
</dbReference>
<dbReference type="OrthoDB" id="9813375at2"/>
<dbReference type="SUPFAM" id="SSF55307">
    <property type="entry name" value="Tubulin C-terminal domain-like"/>
    <property type="match status" value="1"/>
</dbReference>
<dbReference type="GO" id="GO:0003924">
    <property type="term" value="F:GTPase activity"/>
    <property type="evidence" value="ECO:0007669"/>
    <property type="project" value="UniProtKB-UniRule"/>
</dbReference>
<dbReference type="GO" id="GO:0043093">
    <property type="term" value="P:FtsZ-dependent cytokinesis"/>
    <property type="evidence" value="ECO:0007669"/>
    <property type="project" value="UniProtKB-UniRule"/>
</dbReference>
<keyword evidence="2 4" id="KW-0547">Nucleotide-binding</keyword>
<evidence type="ECO:0000259" key="8">
    <source>
        <dbReference type="SMART" id="SM00864"/>
    </source>
</evidence>
<dbReference type="GO" id="GO:0000917">
    <property type="term" value="P:division septum assembly"/>
    <property type="evidence" value="ECO:0007669"/>
    <property type="project" value="UniProtKB-KW"/>
</dbReference>
<dbReference type="InterPro" id="IPR008280">
    <property type="entry name" value="Tub_FtsZ_C"/>
</dbReference>
<dbReference type="InterPro" id="IPR000158">
    <property type="entry name" value="Cell_div_FtsZ"/>
</dbReference>
<dbReference type="PROSITE" id="PS01135">
    <property type="entry name" value="FTSZ_2"/>
    <property type="match status" value="1"/>
</dbReference>
<evidence type="ECO:0000313" key="10">
    <source>
        <dbReference type="EMBL" id="SJZ31808.1"/>
    </source>
</evidence>
<feature type="compositionally biased region" description="Basic and acidic residues" evidence="7">
    <location>
        <begin position="415"/>
        <end position="432"/>
    </location>
</feature>
<evidence type="ECO:0000256" key="1">
    <source>
        <dbReference type="ARBA" id="ARBA00009690"/>
    </source>
</evidence>
<dbReference type="SUPFAM" id="SSF52490">
    <property type="entry name" value="Tubulin nucleotide-binding domain-like"/>
    <property type="match status" value="1"/>
</dbReference>
<dbReference type="InterPro" id="IPR024757">
    <property type="entry name" value="FtsZ_C"/>
</dbReference>
<evidence type="ECO:0000259" key="9">
    <source>
        <dbReference type="SMART" id="SM00865"/>
    </source>
</evidence>
<dbReference type="GO" id="GO:0005525">
    <property type="term" value="F:GTP binding"/>
    <property type="evidence" value="ECO:0007669"/>
    <property type="project" value="UniProtKB-UniRule"/>
</dbReference>
<dbReference type="GO" id="GO:0032153">
    <property type="term" value="C:cell division site"/>
    <property type="evidence" value="ECO:0007669"/>
    <property type="project" value="UniProtKB-UniRule"/>
</dbReference>
<dbReference type="SMART" id="SM00864">
    <property type="entry name" value="Tubulin"/>
    <property type="match status" value="1"/>
</dbReference>
<protein>
    <recommendedName>
        <fullName evidence="4 5">Cell division protein FtsZ</fullName>
    </recommendedName>
</protein>
<dbReference type="HAMAP" id="MF_00909">
    <property type="entry name" value="FtsZ"/>
    <property type="match status" value="1"/>
</dbReference>
<dbReference type="CDD" id="cd02201">
    <property type="entry name" value="FtsZ_type1"/>
    <property type="match status" value="1"/>
</dbReference>
<dbReference type="RefSeq" id="WP_025836708.1">
    <property type="nucleotide sequence ID" value="NZ_FUWL01000003.1"/>
</dbReference>
<dbReference type="AlphaFoldDB" id="A0A1T4JNT2"/>
<dbReference type="Pfam" id="PF00091">
    <property type="entry name" value="Tubulin"/>
    <property type="match status" value="1"/>
</dbReference>
<keyword evidence="4" id="KW-0963">Cytoplasm</keyword>
<dbReference type="PRINTS" id="PR00423">
    <property type="entry name" value="CELLDVISFTSZ"/>
</dbReference>
<feature type="binding site" evidence="4">
    <location>
        <begin position="26"/>
        <end position="30"/>
    </location>
    <ligand>
        <name>GTP</name>
        <dbReference type="ChEBI" id="CHEBI:37565"/>
    </ligand>
</feature>
<dbReference type="FunFam" id="3.40.50.1440:FF:000001">
    <property type="entry name" value="Cell division protein FtsZ"/>
    <property type="match status" value="1"/>
</dbReference>
<comment type="function">
    <text evidence="4 6">Essential cell division protein that forms a contractile ring structure (Z ring) at the future cell division site. The regulation of the ring assembly controls the timing and the location of cell division. One of the functions of the FtsZ ring is to recruit other cell division proteins to the septum to produce a new cell wall between the dividing cells. Binds GTP and shows GTPase activity.</text>
</comment>
<dbReference type="SMART" id="SM00865">
    <property type="entry name" value="Tubulin_C"/>
    <property type="match status" value="1"/>
</dbReference>
<evidence type="ECO:0000256" key="5">
    <source>
        <dbReference type="NCBIfam" id="TIGR00065"/>
    </source>
</evidence>
<evidence type="ECO:0000256" key="2">
    <source>
        <dbReference type="ARBA" id="ARBA00022741"/>
    </source>
</evidence>
<keyword evidence="4 6" id="KW-0131">Cell cycle</keyword>
<dbReference type="GO" id="GO:0005737">
    <property type="term" value="C:cytoplasm"/>
    <property type="evidence" value="ECO:0007669"/>
    <property type="project" value="UniProtKB-SubCell"/>
</dbReference>
<dbReference type="GO" id="GO:0051258">
    <property type="term" value="P:protein polymerization"/>
    <property type="evidence" value="ECO:0007669"/>
    <property type="project" value="UniProtKB-UniRule"/>
</dbReference>
<accession>A0A1T4JNT2</accession>
<feature type="binding site" evidence="4">
    <location>
        <position position="145"/>
    </location>
    <ligand>
        <name>GTP</name>
        <dbReference type="ChEBI" id="CHEBI:37565"/>
    </ligand>
</feature>
<dbReference type="Pfam" id="PF12327">
    <property type="entry name" value="FtsZ_C"/>
    <property type="match status" value="1"/>
</dbReference>
<name>A0A1T4JNT2_PORCN</name>
<comment type="subcellular location">
    <subcellularLocation>
        <location evidence="4">Cytoplasm</location>
    </subcellularLocation>
    <text evidence="4">Assembles at midcell at the inner surface of the cytoplasmic membrane.</text>
</comment>
<evidence type="ECO:0000313" key="11">
    <source>
        <dbReference type="Proteomes" id="UP000189956"/>
    </source>
</evidence>
<sequence>MEDKLLHINNKREANTSIIKVIGVGGGGGNAVNHMYDQHIKDVSFLLCNTDRQHLNKSRIPTTLCIGEKITMGLGAGNRPERAQQAAEESKEDIRKALSDGTRMVFITAGMGGGTGTGAAPVIARIAKEMGILTVGIVTIPFLFEGQRKILQAIKGVEEMSQNVDAILVIKNELLRKVYPDLKVSEAFKRADETLTTAARSISELVTDEGDINVDFADVSTILTNGGLAIISRGFASGPNSVYDAIKDALHSPLVNTSNFQKASRVLLYITYSEQSQPDTEVFDHLNSFMARILGDYDFIWGCGKDESLGDQVRVTLLASGFDVQTLITDETAMEKIKEYYGDEMKGETTFRTETSVIFTVDELEDETFISMICDTPTLKRSSNTVDRYRAGRKGAGEKSQTNKEETQRVGSHQPIHEEVPVMEPENTKNDEPELDDELIMFGR</sequence>
<comment type="similarity">
    <text evidence="1 4 6">Belongs to the FtsZ family.</text>
</comment>
<keyword evidence="4 6" id="KW-0717">Septation</keyword>
<dbReference type="InterPro" id="IPR045061">
    <property type="entry name" value="FtsZ/CetZ"/>
</dbReference>
<evidence type="ECO:0000256" key="6">
    <source>
        <dbReference type="RuleBase" id="RU000631"/>
    </source>
</evidence>
<feature type="binding site" evidence="4">
    <location>
        <begin position="114"/>
        <end position="116"/>
    </location>
    <ligand>
        <name>GTP</name>
        <dbReference type="ChEBI" id="CHEBI:37565"/>
    </ligand>
</feature>
<evidence type="ECO:0000256" key="3">
    <source>
        <dbReference type="ARBA" id="ARBA00023134"/>
    </source>
</evidence>
<gene>
    <name evidence="4" type="primary">ftsZ</name>
    <name evidence="10" type="ORF">SAMN02745205_00189</name>
</gene>
<comment type="subunit">
    <text evidence="4">Homodimer. Polymerizes to form a dynamic ring structure in a strictly GTP-dependent manner. Interacts directly with several other division proteins.</text>
</comment>
<dbReference type="InterPro" id="IPR018316">
    <property type="entry name" value="Tubulin/FtsZ_2-layer-sand-dom"/>
</dbReference>
<feature type="compositionally biased region" description="Basic and acidic residues" evidence="7">
    <location>
        <begin position="387"/>
        <end position="408"/>
    </location>
</feature>
<feature type="region of interest" description="Disordered" evidence="7">
    <location>
        <begin position="384"/>
        <end position="436"/>
    </location>
</feature>
<evidence type="ECO:0000256" key="4">
    <source>
        <dbReference type="HAMAP-Rule" id="MF_00909"/>
    </source>
</evidence>
<dbReference type="EMBL" id="FUWL01000003">
    <property type="protein sequence ID" value="SJZ31808.1"/>
    <property type="molecule type" value="Genomic_DNA"/>
</dbReference>
<dbReference type="InterPro" id="IPR036525">
    <property type="entry name" value="Tubulin/FtsZ_GTPase_sf"/>
</dbReference>
<keyword evidence="4 6" id="KW-0132">Cell division</keyword>
<dbReference type="Proteomes" id="UP000189956">
    <property type="component" value="Unassembled WGS sequence"/>
</dbReference>
<feature type="binding site" evidence="4">
    <location>
        <position position="149"/>
    </location>
    <ligand>
        <name>GTP</name>
        <dbReference type="ChEBI" id="CHEBI:37565"/>
    </ligand>
</feature>
<evidence type="ECO:0000256" key="7">
    <source>
        <dbReference type="SAM" id="MobiDB-lite"/>
    </source>
</evidence>
<dbReference type="InterPro" id="IPR003008">
    <property type="entry name" value="Tubulin_FtsZ_GTPase"/>
</dbReference>
<dbReference type="PANTHER" id="PTHR30314">
    <property type="entry name" value="CELL DIVISION PROTEIN FTSZ-RELATED"/>
    <property type="match status" value="1"/>
</dbReference>
<dbReference type="PANTHER" id="PTHR30314:SF3">
    <property type="entry name" value="MITOCHONDRIAL DIVISION PROTEIN FSZA"/>
    <property type="match status" value="1"/>
</dbReference>
<feature type="domain" description="Tubulin/FtsZ GTPase" evidence="8">
    <location>
        <begin position="18"/>
        <end position="210"/>
    </location>
</feature>